<feature type="compositionally biased region" description="Low complexity" evidence="1">
    <location>
        <begin position="293"/>
        <end position="302"/>
    </location>
</feature>
<feature type="compositionally biased region" description="Pro residues" evidence="1">
    <location>
        <begin position="201"/>
        <end position="210"/>
    </location>
</feature>
<name>A0ABP1FWC9_9CHLO</name>
<dbReference type="Pfam" id="PF01042">
    <property type="entry name" value="Ribonuc_L-PSP"/>
    <property type="match status" value="1"/>
</dbReference>
<dbReference type="EMBL" id="CAXHTA020000008">
    <property type="protein sequence ID" value="CAL5223279.1"/>
    <property type="molecule type" value="Genomic_DNA"/>
</dbReference>
<sequence>MMSRLNVAGQARTNRPVYSPLCAQSSLGARAASRGASASWPGRRQGGALPVHGKVNIGLEVEKEFDGKTYKGWVTKFFKKENLYHVKYEDDDEEDLYAEELQKIVINPPQPEPADPGASGSAPAAIGKPRRTTRASGADDTAEGSQPKPKRKVKTSLGAGVPSARVPRPDLEERSSEPVSPDTAAAVTLFTMSSEAEPEPEPSPPPPSQPGTPFASPKRKQKTASTTELHSPAGPGASKRAAAAPPKPQSHSHSPKKKSRSAGSKASPSKAPSQAGPSQAAKAGPAIADGPMAEAQAKAAGQEPPPAQEPAAAKKTAAAKEPAATKEPAAAKKAAAAKEPAAAKKAAAAKEPAAAKKAAAVAEPVAKAGPVLENGVGPSEAEATAAAAEAPSGTAVARQPKGKARRTEHDAVEELYKDVDILRTRPATGGRPGPTRFNQVVYNRGMLFLAGQIVDDTSAPGMDTYYGQARQVLHQVEQLLGESGSSMQRILQVAVHLRNIDEGADEFNKAWLEVMDANHLPARTTVQAHLMRPDLLVEVTATAAVWK</sequence>
<feature type="domain" description="PTM/DIR17-like Tudor" evidence="2">
    <location>
        <begin position="58"/>
        <end position="104"/>
    </location>
</feature>
<feature type="region of interest" description="Disordered" evidence="1">
    <location>
        <begin position="107"/>
        <end position="349"/>
    </location>
</feature>
<evidence type="ECO:0000256" key="1">
    <source>
        <dbReference type="SAM" id="MobiDB-lite"/>
    </source>
</evidence>
<reference evidence="3 4" key="1">
    <citation type="submission" date="2024-06" db="EMBL/GenBank/DDBJ databases">
        <authorList>
            <person name="Kraege A."/>
            <person name="Thomma B."/>
        </authorList>
    </citation>
    <scope>NUCLEOTIDE SEQUENCE [LARGE SCALE GENOMIC DNA]</scope>
</reference>
<dbReference type="CDD" id="cd20401">
    <property type="entry name" value="Tudor_AtPTM-like"/>
    <property type="match status" value="1"/>
</dbReference>
<dbReference type="SUPFAM" id="SSF55298">
    <property type="entry name" value="YjgF-like"/>
    <property type="match status" value="1"/>
</dbReference>
<feature type="compositionally biased region" description="Low complexity" evidence="1">
    <location>
        <begin position="376"/>
        <end position="397"/>
    </location>
</feature>
<dbReference type="Gene3D" id="2.30.30.140">
    <property type="match status" value="1"/>
</dbReference>
<proteinExistence type="predicted"/>
<feature type="compositionally biased region" description="Low complexity" evidence="1">
    <location>
        <begin position="309"/>
        <end position="349"/>
    </location>
</feature>
<feature type="compositionally biased region" description="Basic and acidic residues" evidence="1">
    <location>
        <begin position="167"/>
        <end position="176"/>
    </location>
</feature>
<evidence type="ECO:0000259" key="2">
    <source>
        <dbReference type="Pfam" id="PF21743"/>
    </source>
</evidence>
<feature type="compositionally biased region" description="Low complexity" evidence="1">
    <location>
        <begin position="231"/>
        <end position="252"/>
    </location>
</feature>
<feature type="region of interest" description="Disordered" evidence="1">
    <location>
        <begin position="376"/>
        <end position="410"/>
    </location>
</feature>
<dbReference type="PANTHER" id="PTHR47328">
    <property type="match status" value="1"/>
</dbReference>
<dbReference type="CDD" id="cd06150">
    <property type="entry name" value="YjgF_YER057c_UK114_like_2"/>
    <property type="match status" value="1"/>
</dbReference>
<evidence type="ECO:0000313" key="4">
    <source>
        <dbReference type="Proteomes" id="UP001497392"/>
    </source>
</evidence>
<gene>
    <name evidence="3" type="primary">g5767</name>
    <name evidence="3" type="ORF">VP750_LOCUS4938</name>
</gene>
<dbReference type="Gene3D" id="3.30.1330.40">
    <property type="entry name" value="RutC-like"/>
    <property type="match status" value="1"/>
</dbReference>
<feature type="compositionally biased region" description="Low complexity" evidence="1">
    <location>
        <begin position="115"/>
        <end position="127"/>
    </location>
</feature>
<dbReference type="InterPro" id="IPR035709">
    <property type="entry name" value="YoaB-like"/>
</dbReference>
<dbReference type="PANTHER" id="PTHR47328:SF1">
    <property type="entry name" value="RUTC FAMILY PROTEIN YOAB"/>
    <property type="match status" value="1"/>
</dbReference>
<dbReference type="InterPro" id="IPR047365">
    <property type="entry name" value="Tudor_AtPTM-like"/>
</dbReference>
<comment type="caution">
    <text evidence="3">The sequence shown here is derived from an EMBL/GenBank/DDBJ whole genome shotgun (WGS) entry which is preliminary data.</text>
</comment>
<dbReference type="InterPro" id="IPR006175">
    <property type="entry name" value="YjgF/YER057c/UK114"/>
</dbReference>
<organism evidence="3 4">
    <name type="scientific">Coccomyxa viridis</name>
    <dbReference type="NCBI Taxonomy" id="1274662"/>
    <lineage>
        <taxon>Eukaryota</taxon>
        <taxon>Viridiplantae</taxon>
        <taxon>Chlorophyta</taxon>
        <taxon>core chlorophytes</taxon>
        <taxon>Trebouxiophyceae</taxon>
        <taxon>Trebouxiophyceae incertae sedis</taxon>
        <taxon>Coccomyxaceae</taxon>
        <taxon>Coccomyxa</taxon>
    </lineage>
</organism>
<accession>A0ABP1FWC9</accession>
<keyword evidence="4" id="KW-1185">Reference proteome</keyword>
<protein>
    <submittedName>
        <fullName evidence="3">G5767 protein</fullName>
    </submittedName>
</protein>
<feature type="compositionally biased region" description="Low complexity" evidence="1">
    <location>
        <begin position="261"/>
        <end position="286"/>
    </location>
</feature>
<dbReference type="Proteomes" id="UP001497392">
    <property type="component" value="Unassembled WGS sequence"/>
</dbReference>
<dbReference type="InterPro" id="IPR035959">
    <property type="entry name" value="RutC-like_sf"/>
</dbReference>
<evidence type="ECO:0000313" key="3">
    <source>
        <dbReference type="EMBL" id="CAL5223279.1"/>
    </source>
</evidence>
<dbReference type="Pfam" id="PF21743">
    <property type="entry name" value="PTM_DIR17_Tudor"/>
    <property type="match status" value="1"/>
</dbReference>